<dbReference type="PANTHER" id="PTHR14146">
    <property type="entry name" value="EXOCYST COMPLEX COMPONENT 4"/>
    <property type="match status" value="1"/>
</dbReference>
<evidence type="ECO:0000313" key="8">
    <source>
        <dbReference type="Proteomes" id="UP001489004"/>
    </source>
</evidence>
<reference evidence="7 8" key="1">
    <citation type="journal article" date="2024" name="Nat. Commun.">
        <title>Phylogenomics reveals the evolutionary origins of lichenization in chlorophyte algae.</title>
        <authorList>
            <person name="Puginier C."/>
            <person name="Libourel C."/>
            <person name="Otte J."/>
            <person name="Skaloud P."/>
            <person name="Haon M."/>
            <person name="Grisel S."/>
            <person name="Petersen M."/>
            <person name="Berrin J.G."/>
            <person name="Delaux P.M."/>
            <person name="Dal Grande F."/>
            <person name="Keller J."/>
        </authorList>
    </citation>
    <scope>NUCLEOTIDE SEQUENCE [LARGE SCALE GENOMIC DNA]</scope>
    <source>
        <strain evidence="7 8">SAG 2043</strain>
    </source>
</reference>
<keyword evidence="8" id="KW-1185">Reference proteome</keyword>
<evidence type="ECO:0000256" key="4">
    <source>
        <dbReference type="SAM" id="Coils"/>
    </source>
</evidence>
<dbReference type="EMBL" id="JALJOR010000006">
    <property type="protein sequence ID" value="KAK9815816.1"/>
    <property type="molecule type" value="Genomic_DNA"/>
</dbReference>
<dbReference type="PANTHER" id="PTHR14146:SF0">
    <property type="entry name" value="EXOCYST COMPLEX COMPONENT 4"/>
    <property type="match status" value="1"/>
</dbReference>
<sequence>MKYSGSVAAASAAMSGFGQAGRVDWELVDEELDKIPSEFKDPRFDSLRHVLNILSAVDAEAALEELRSQRDRIEEMVDDVVQGYHNGFNKAIHNYSQILHLFADSKGQVDTLRSSLEDAKRRLGAQSRNLQQQWRRSVTLGDIVRLLTDIQSVVDIPQRVQKLEEAKDWGIAVGVLLDGCNKLARREAAKVGALRDIKKEMSVRRASLQKQIVHEMEQRIYLTGIRELSNLMSDNDEGESGSKEGQASSSSLHGRTHSMGDVLAAFDAARDGSPIKERPRKPADHSKHRRTNTLQVDAAQNAAAKHRRANTITFNDAPGHHRRTPTLSGAAQKAPPPPDTGAQGSGIRILVDCIVQIGGVAEAQLTIRRHMAAQIRNVILRALQSAQGAAEGGAADGLAASAGGLGAGKSANGASGSSRAEVSAMAQKVTERVFDHCLQALRNLVNVLRLLATARAPPASAGLELLIAQHAEEGGRTGEVPPLVSPAYVRKECEYAWECMQKECQKLLAELLHAPNLQPGAAHANGNQNGAGWLQSMAEQGKRARDPGQLTFSFDVQVQGMNATTLLQREKSVAQLEVQDHATLLNGALGGNPGGAYLTAVLYRPVVQFVDGAVHALDSLEGGATDQQSTGGWLSTISLAAAADDKDKARRQALRQLRSWMETFVTEEFLPEVYVDFRGRCTGMLEDPEAFKARARLRSAYNAEASKGRPLLPAALSAEKMIDELLDWASLMPMFATHLTGVVENILGRVLDAFQARMLGLLGSSTCKTLAENAQLALYMANDASASLAGDPVAFFVGKTSDSVDAFVSSILSSGFSSGDDNVEADIFARILQERPVSSEQLLSISGGDSNRLTNLAALSDSLDYIADVIVRSGTPQQASPAKEGPSTLAEAGGLPRIKSKHMRRASSGAVCLTEGLAHLMDRYRALAGHCLRALRLEMHLLLIHYLQELPHSSYVCEEEDTKEVDECIGALSRFATRAEEDLSPYLPPTKRSYVFGSLASAAARMVMWLLPELREMNQHGVARMCRMLAVLQPALSALGATGGFFRPEASRQFEKARTYYGLVTYKADDLLKAAAEKPTRFTAAEYTALLQVNFVDRPVTVEQRAQLARIVNSVDRKARPSTSTDRRTL</sequence>
<feature type="domain" description="Exocyst complex component Sec8 N-terminal" evidence="6">
    <location>
        <begin position="29"/>
        <end position="162"/>
    </location>
</feature>
<comment type="caution">
    <text evidence="7">The sequence shown here is derived from an EMBL/GenBank/DDBJ whole genome shotgun (WGS) entry which is preliminary data.</text>
</comment>
<dbReference type="GO" id="GO:0006904">
    <property type="term" value="P:vesicle docking involved in exocytosis"/>
    <property type="evidence" value="ECO:0007669"/>
    <property type="project" value="InterPro"/>
</dbReference>
<dbReference type="GO" id="GO:0006893">
    <property type="term" value="P:Golgi to plasma membrane transport"/>
    <property type="evidence" value="ECO:0007669"/>
    <property type="project" value="TreeGrafter"/>
</dbReference>
<evidence type="ECO:0000256" key="5">
    <source>
        <dbReference type="SAM" id="MobiDB-lite"/>
    </source>
</evidence>
<dbReference type="GO" id="GO:0006612">
    <property type="term" value="P:protein targeting to membrane"/>
    <property type="evidence" value="ECO:0007669"/>
    <property type="project" value="UniProtKB-UniRule"/>
</dbReference>
<dbReference type="GO" id="GO:0000145">
    <property type="term" value="C:exocyst"/>
    <property type="evidence" value="ECO:0007669"/>
    <property type="project" value="UniProtKB-UniRule"/>
</dbReference>
<evidence type="ECO:0000256" key="3">
    <source>
        <dbReference type="RuleBase" id="RU367079"/>
    </source>
</evidence>
<keyword evidence="4" id="KW-0175">Coiled coil</keyword>
<proteinExistence type="inferred from homology"/>
<dbReference type="GO" id="GO:0090522">
    <property type="term" value="P:vesicle tethering involved in exocytosis"/>
    <property type="evidence" value="ECO:0007669"/>
    <property type="project" value="UniProtKB-UniRule"/>
</dbReference>
<dbReference type="InterPro" id="IPR039682">
    <property type="entry name" value="Sec8/EXOC4"/>
</dbReference>
<organism evidence="7 8">
    <name type="scientific">[Myrmecia] bisecta</name>
    <dbReference type="NCBI Taxonomy" id="41462"/>
    <lineage>
        <taxon>Eukaryota</taxon>
        <taxon>Viridiplantae</taxon>
        <taxon>Chlorophyta</taxon>
        <taxon>core chlorophytes</taxon>
        <taxon>Trebouxiophyceae</taxon>
        <taxon>Trebouxiales</taxon>
        <taxon>Trebouxiaceae</taxon>
        <taxon>Myrmecia</taxon>
    </lineage>
</organism>
<feature type="coiled-coil region" evidence="4">
    <location>
        <begin position="56"/>
        <end position="83"/>
    </location>
</feature>
<evidence type="ECO:0000256" key="2">
    <source>
        <dbReference type="ARBA" id="ARBA00022483"/>
    </source>
</evidence>
<dbReference type="Pfam" id="PF04048">
    <property type="entry name" value="Sec8_N"/>
    <property type="match status" value="1"/>
</dbReference>
<dbReference type="AlphaFoldDB" id="A0AAW1PQ66"/>
<comment type="similarity">
    <text evidence="3">Belongs to the SEC8 family.</text>
</comment>
<protein>
    <recommendedName>
        <fullName evidence="3">Exocyst complex component Sec8</fullName>
    </recommendedName>
</protein>
<keyword evidence="3" id="KW-0653">Protein transport</keyword>
<keyword evidence="2 3" id="KW-0268">Exocytosis</keyword>
<feature type="region of interest" description="Disordered" evidence="5">
    <location>
        <begin position="269"/>
        <end position="343"/>
    </location>
</feature>
<keyword evidence="1 3" id="KW-0813">Transport</keyword>
<feature type="compositionally biased region" description="Basic and acidic residues" evidence="5">
    <location>
        <begin position="269"/>
        <end position="285"/>
    </location>
</feature>
<evidence type="ECO:0000256" key="1">
    <source>
        <dbReference type="ARBA" id="ARBA00022448"/>
    </source>
</evidence>
<comment type="function">
    <text evidence="3">Component of the exocyst complex involved in the docking of exocytic vesicles with fusion sites on the plasma membrane.</text>
</comment>
<evidence type="ECO:0000259" key="6">
    <source>
        <dbReference type="Pfam" id="PF04048"/>
    </source>
</evidence>
<dbReference type="GO" id="GO:0015031">
    <property type="term" value="P:protein transport"/>
    <property type="evidence" value="ECO:0007669"/>
    <property type="project" value="UniProtKB-KW"/>
</dbReference>
<evidence type="ECO:0000313" key="7">
    <source>
        <dbReference type="EMBL" id="KAK9815816.1"/>
    </source>
</evidence>
<feature type="region of interest" description="Disordered" evidence="5">
    <location>
        <begin position="232"/>
        <end position="255"/>
    </location>
</feature>
<gene>
    <name evidence="7" type="ORF">WJX72_010122</name>
</gene>
<accession>A0AAW1PQ66</accession>
<dbReference type="InterPro" id="IPR007191">
    <property type="entry name" value="Sec8_exocyst_N"/>
</dbReference>
<name>A0AAW1PQ66_9CHLO</name>
<dbReference type="Proteomes" id="UP001489004">
    <property type="component" value="Unassembled WGS sequence"/>
</dbReference>